<name>A0AAW7XAP0_9GAMM</name>
<dbReference type="Pfam" id="PF03755">
    <property type="entry name" value="YicC-like_N"/>
    <property type="match status" value="1"/>
</dbReference>
<gene>
    <name evidence="8" type="ORF">Q4521_15670</name>
</gene>
<keyword evidence="3" id="KW-0255">Endonuclease</keyword>
<reference evidence="8" key="1">
    <citation type="submission" date="2023-07" db="EMBL/GenBank/DDBJ databases">
        <title>Genome content predicts the carbon catabolic preferences of heterotrophic bacteria.</title>
        <authorList>
            <person name="Gralka M."/>
        </authorList>
    </citation>
    <scope>NUCLEOTIDE SEQUENCE</scope>
    <source>
        <strain evidence="8">I3M17_2</strain>
    </source>
</reference>
<dbReference type="GO" id="GO:0016787">
    <property type="term" value="F:hydrolase activity"/>
    <property type="evidence" value="ECO:0007669"/>
    <property type="project" value="UniProtKB-KW"/>
</dbReference>
<dbReference type="NCBIfam" id="TIGR00255">
    <property type="entry name" value="YicC/YloC family endoribonuclease"/>
    <property type="match status" value="1"/>
</dbReference>
<evidence type="ECO:0000256" key="4">
    <source>
        <dbReference type="ARBA" id="ARBA00022801"/>
    </source>
</evidence>
<dbReference type="InterPro" id="IPR013527">
    <property type="entry name" value="YicC-like_N"/>
</dbReference>
<dbReference type="EC" id="3.1.-.-" evidence="8"/>
<feature type="domain" description="Endoribonuclease YicC-like N-terminal" evidence="6">
    <location>
        <begin position="3"/>
        <end position="154"/>
    </location>
</feature>
<accession>A0AAW7XAP0</accession>
<evidence type="ECO:0000256" key="2">
    <source>
        <dbReference type="ARBA" id="ARBA00022722"/>
    </source>
</evidence>
<evidence type="ECO:0000256" key="1">
    <source>
        <dbReference type="ARBA" id="ARBA00001968"/>
    </source>
</evidence>
<dbReference type="Pfam" id="PF08340">
    <property type="entry name" value="YicC-like_C"/>
    <property type="match status" value="1"/>
</dbReference>
<dbReference type="InterPro" id="IPR005229">
    <property type="entry name" value="YicC/YloC-like"/>
</dbReference>
<dbReference type="Proteomes" id="UP001169760">
    <property type="component" value="Unassembled WGS sequence"/>
</dbReference>
<dbReference type="PANTHER" id="PTHR30636:SF3">
    <property type="entry name" value="UPF0701 PROTEIN YICC"/>
    <property type="match status" value="1"/>
</dbReference>
<proteinExistence type="inferred from homology"/>
<dbReference type="AlphaFoldDB" id="A0AAW7XAP0"/>
<comment type="caution">
    <text evidence="8">The sequence shown here is derived from an EMBL/GenBank/DDBJ whole genome shotgun (WGS) entry which is preliminary data.</text>
</comment>
<comment type="cofactor">
    <cofactor evidence="1">
        <name>a divalent metal cation</name>
        <dbReference type="ChEBI" id="CHEBI:60240"/>
    </cofactor>
</comment>
<evidence type="ECO:0000256" key="5">
    <source>
        <dbReference type="ARBA" id="ARBA00035648"/>
    </source>
</evidence>
<sequence>MPRSMTGFARLEQQYGWGTLSCEVRTVNHRYLEPTIRMPESLRAAEPKLRDQIRKKLSRGKVEANVHLRTEAADSSNLGLNLTLAKQLAKMSEQLSAELANAAPINPVEILRWPGVIQTAEVDAEVLQAATTELFNKTLDQLIANRDREGTELGQLIEQRLNAIAEHVVDVRKRVPEILAQFQEKLHAKLEALKIEVDEDRFHQEVVYVTQKSDVAEELDRLEAHLTEVRLALKQKGPIGRRLDFLMQELNREANTLSSKSMASDTTQTAVDLKVLIEQMREQIQNIE</sequence>
<keyword evidence="4 8" id="KW-0378">Hydrolase</keyword>
<comment type="similarity">
    <text evidence="5">Belongs to the YicC/YloC family.</text>
</comment>
<feature type="domain" description="Endoribonuclease YicC-like C-terminal" evidence="7">
    <location>
        <begin position="171"/>
        <end position="288"/>
    </location>
</feature>
<keyword evidence="2" id="KW-0540">Nuclease</keyword>
<organism evidence="8 9">
    <name type="scientific">Saccharophagus degradans</name>
    <dbReference type="NCBI Taxonomy" id="86304"/>
    <lineage>
        <taxon>Bacteria</taxon>
        <taxon>Pseudomonadati</taxon>
        <taxon>Pseudomonadota</taxon>
        <taxon>Gammaproteobacteria</taxon>
        <taxon>Cellvibrionales</taxon>
        <taxon>Cellvibrionaceae</taxon>
        <taxon>Saccharophagus</taxon>
    </lineage>
</organism>
<dbReference type="PANTHER" id="PTHR30636">
    <property type="entry name" value="UPF0701 PROTEIN YICC"/>
    <property type="match status" value="1"/>
</dbReference>
<evidence type="ECO:0000313" key="8">
    <source>
        <dbReference type="EMBL" id="MDO6423922.1"/>
    </source>
</evidence>
<evidence type="ECO:0000313" key="9">
    <source>
        <dbReference type="Proteomes" id="UP001169760"/>
    </source>
</evidence>
<protein>
    <submittedName>
        <fullName evidence="8">YicC/YloC family endoribonuclease</fullName>
        <ecNumber evidence="8">3.1.-.-</ecNumber>
    </submittedName>
</protein>
<evidence type="ECO:0000259" key="6">
    <source>
        <dbReference type="Pfam" id="PF03755"/>
    </source>
</evidence>
<evidence type="ECO:0000259" key="7">
    <source>
        <dbReference type="Pfam" id="PF08340"/>
    </source>
</evidence>
<dbReference type="InterPro" id="IPR013551">
    <property type="entry name" value="YicC-like_C"/>
</dbReference>
<dbReference type="EMBL" id="JAUOPB010000011">
    <property type="protein sequence ID" value="MDO6423922.1"/>
    <property type="molecule type" value="Genomic_DNA"/>
</dbReference>
<dbReference type="RefSeq" id="WP_303493451.1">
    <property type="nucleotide sequence ID" value="NZ_JAUOPB010000011.1"/>
</dbReference>
<evidence type="ECO:0000256" key="3">
    <source>
        <dbReference type="ARBA" id="ARBA00022759"/>
    </source>
</evidence>
<dbReference type="GO" id="GO:0004521">
    <property type="term" value="F:RNA endonuclease activity"/>
    <property type="evidence" value="ECO:0007669"/>
    <property type="project" value="InterPro"/>
</dbReference>